<gene>
    <name evidence="1" type="ORF">MILVUS5_LOCUS22514</name>
</gene>
<comment type="caution">
    <text evidence="1">The sequence shown here is derived from an EMBL/GenBank/DDBJ whole genome shotgun (WGS) entry which is preliminary data.</text>
</comment>
<protein>
    <submittedName>
        <fullName evidence="1">Uncharacterized protein</fullName>
    </submittedName>
</protein>
<sequence>MLQYFLIFSFLLIPTNAAYDYYKLSQQWPPTFCAVNKCKPQYTKLSKFTIHGLWPSNYTGARPIVCQTGSVSMVPLKQIPTTLNSALASNWPNLLSNTDYRFWTHEWEMHGRCSSLPNSPLDYFRLALSIQSKHNLWNILTAATFVPNRTYPKNLYNMTIFQSTGAYPELSCLQDRKNNYHLLEMRLCLDHSGASYINCTDPSNTCGTNINWPL</sequence>
<dbReference type="EMBL" id="CASHSV030000206">
    <property type="protein sequence ID" value="CAJ2655601.1"/>
    <property type="molecule type" value="Genomic_DNA"/>
</dbReference>
<keyword evidence="2" id="KW-1185">Reference proteome</keyword>
<organism evidence="1 2">
    <name type="scientific">Trifolium pratense</name>
    <name type="common">Red clover</name>
    <dbReference type="NCBI Taxonomy" id="57577"/>
    <lineage>
        <taxon>Eukaryota</taxon>
        <taxon>Viridiplantae</taxon>
        <taxon>Streptophyta</taxon>
        <taxon>Embryophyta</taxon>
        <taxon>Tracheophyta</taxon>
        <taxon>Spermatophyta</taxon>
        <taxon>Magnoliopsida</taxon>
        <taxon>eudicotyledons</taxon>
        <taxon>Gunneridae</taxon>
        <taxon>Pentapetalae</taxon>
        <taxon>rosids</taxon>
        <taxon>fabids</taxon>
        <taxon>Fabales</taxon>
        <taxon>Fabaceae</taxon>
        <taxon>Papilionoideae</taxon>
        <taxon>50 kb inversion clade</taxon>
        <taxon>NPAAA clade</taxon>
        <taxon>Hologalegina</taxon>
        <taxon>IRL clade</taxon>
        <taxon>Trifolieae</taxon>
        <taxon>Trifolium</taxon>
    </lineage>
</organism>
<reference evidence="1" key="1">
    <citation type="submission" date="2023-10" db="EMBL/GenBank/DDBJ databases">
        <authorList>
            <person name="Rodriguez Cubillos JULIANA M."/>
            <person name="De Vega J."/>
        </authorList>
    </citation>
    <scope>NUCLEOTIDE SEQUENCE</scope>
</reference>
<accession>A0ACB0KEG5</accession>
<name>A0ACB0KEG5_TRIPR</name>
<proteinExistence type="predicted"/>
<evidence type="ECO:0000313" key="1">
    <source>
        <dbReference type="EMBL" id="CAJ2655601.1"/>
    </source>
</evidence>
<evidence type="ECO:0000313" key="2">
    <source>
        <dbReference type="Proteomes" id="UP001177021"/>
    </source>
</evidence>
<dbReference type="Proteomes" id="UP001177021">
    <property type="component" value="Unassembled WGS sequence"/>
</dbReference>